<accession>A0A0D8ICG0</accession>
<dbReference type="EMBL" id="CP009687">
    <property type="protein sequence ID" value="AKL95071.1"/>
    <property type="molecule type" value="Genomic_DNA"/>
</dbReference>
<dbReference type="PANTHER" id="PTHR43429">
    <property type="entry name" value="PYRIDINE NUCLEOTIDE-DISULFIDE OXIDOREDUCTASE DOMAIN-CONTAINING"/>
    <property type="match status" value="1"/>
</dbReference>
<dbReference type="STRING" id="84022.CACET_c16220"/>
<comment type="cofactor">
    <cofactor evidence="1">
        <name>FAD</name>
        <dbReference type="ChEBI" id="CHEBI:57692"/>
    </cofactor>
</comment>
<keyword evidence="4" id="KW-0560">Oxidoreductase</keyword>
<keyword evidence="3" id="KW-0274">FAD</keyword>
<evidence type="ECO:0000313" key="4">
    <source>
        <dbReference type="EMBL" id="AKL95071.1"/>
    </source>
</evidence>
<gene>
    <name evidence="4" type="primary">nasD</name>
    <name evidence="4" type="ORF">CACET_c16220</name>
</gene>
<dbReference type="OrthoDB" id="9807946at2"/>
<dbReference type="EC" id="1.7.1.4" evidence="4"/>
<dbReference type="PRINTS" id="PR00411">
    <property type="entry name" value="PNDRDTASEI"/>
</dbReference>
<evidence type="ECO:0000256" key="3">
    <source>
        <dbReference type="ARBA" id="ARBA00022827"/>
    </source>
</evidence>
<dbReference type="InterPro" id="IPR041575">
    <property type="entry name" value="Rubredoxin_C"/>
</dbReference>
<dbReference type="Proteomes" id="UP000035704">
    <property type="component" value="Chromosome"/>
</dbReference>
<sequence length="408" mass="45419">MKYLILGASAAGINAAKTIRELDPRGEITIVSKDNHVYSRCMLHHIIGEKRSIEEIDFSEKDFWLSCNIAWKKGRLAKKLIIEEKTVLLDNGESLPYDKLLIATGSSSLIPPIKNLKEGKGVYGLRNIEDALQIKEEAKKIKDVVVLGGGLVGIDAVVGLLEQDVNISLIEMADKILPLQLDQYTSSKYEKAFKSRGVGIYTGGKVAEVVLDQENKIKAVKLEDETLITCDMIIVAAGVKANTNFIEENTIKVDRGIVINSRCETNIKDIYAAGDVCGKNPIWPLAVKQGIVAAHNMFGEIAEMDDFFGARNAMNFFGIATVSIGYTNAPDESYEVFIQKDKDNYKKIVYKEGIIYGAILQGDIDYSGVLTYLIKNKVDISRINKDIFEINYSDFFSIKENNEYQYVV</sequence>
<dbReference type="Pfam" id="PF07992">
    <property type="entry name" value="Pyr_redox_2"/>
    <property type="match status" value="1"/>
</dbReference>
<dbReference type="Gene3D" id="3.50.50.60">
    <property type="entry name" value="FAD/NAD(P)-binding domain"/>
    <property type="match status" value="2"/>
</dbReference>
<proteinExistence type="predicted"/>
<dbReference type="InterPro" id="IPR036188">
    <property type="entry name" value="FAD/NAD-bd_sf"/>
</dbReference>
<dbReference type="AlphaFoldDB" id="A0A0D8ICG0"/>
<dbReference type="KEGG" id="cace:CACET_c16220"/>
<organism evidence="4 5">
    <name type="scientific">Clostridium aceticum</name>
    <dbReference type="NCBI Taxonomy" id="84022"/>
    <lineage>
        <taxon>Bacteria</taxon>
        <taxon>Bacillati</taxon>
        <taxon>Bacillota</taxon>
        <taxon>Clostridia</taxon>
        <taxon>Eubacteriales</taxon>
        <taxon>Clostridiaceae</taxon>
        <taxon>Clostridium</taxon>
    </lineage>
</organism>
<dbReference type="SUPFAM" id="SSF51905">
    <property type="entry name" value="FAD/NAD(P)-binding domain"/>
    <property type="match status" value="1"/>
</dbReference>
<keyword evidence="5" id="KW-1185">Reference proteome</keyword>
<dbReference type="Gene3D" id="3.30.390.30">
    <property type="match status" value="1"/>
</dbReference>
<evidence type="ECO:0000256" key="2">
    <source>
        <dbReference type="ARBA" id="ARBA00022630"/>
    </source>
</evidence>
<reference evidence="4 5" key="1">
    <citation type="submission" date="2014-10" db="EMBL/GenBank/DDBJ databases">
        <title>Genome sequence of Clostridium aceticum DSM 1496.</title>
        <authorList>
            <person name="Poehlein A."/>
            <person name="Schiel-Bengelsdorf B."/>
            <person name="Gottschalk G."/>
            <person name="Duerre P."/>
            <person name="Daniel R."/>
        </authorList>
    </citation>
    <scope>NUCLEOTIDE SEQUENCE [LARGE SCALE GENOMIC DNA]</scope>
    <source>
        <strain evidence="4 5">DSM 1496</strain>
    </source>
</reference>
<dbReference type="Pfam" id="PF18267">
    <property type="entry name" value="Rubredoxin_C"/>
    <property type="match status" value="1"/>
</dbReference>
<dbReference type="InterPro" id="IPR050260">
    <property type="entry name" value="FAD-bd_OxRdtase"/>
</dbReference>
<protein>
    <submittedName>
        <fullName evidence="4">Nitrite reductase [NAD(P)H]</fullName>
        <ecNumber evidence="4">1.7.1.4</ecNumber>
    </submittedName>
</protein>
<dbReference type="InterPro" id="IPR016156">
    <property type="entry name" value="FAD/NAD-linked_Rdtase_dimer_sf"/>
</dbReference>
<evidence type="ECO:0000313" key="5">
    <source>
        <dbReference type="Proteomes" id="UP000035704"/>
    </source>
</evidence>
<dbReference type="PANTHER" id="PTHR43429:SF3">
    <property type="entry name" value="NITRITE REDUCTASE [NAD(P)H]"/>
    <property type="match status" value="1"/>
</dbReference>
<dbReference type="PRINTS" id="PR00368">
    <property type="entry name" value="FADPNR"/>
</dbReference>
<evidence type="ECO:0000256" key="1">
    <source>
        <dbReference type="ARBA" id="ARBA00001974"/>
    </source>
</evidence>
<dbReference type="RefSeq" id="WP_044823810.1">
    <property type="nucleotide sequence ID" value="NZ_CP009687.1"/>
</dbReference>
<dbReference type="GO" id="GO:0008942">
    <property type="term" value="F:nitrite reductase [NAD(P)H] activity"/>
    <property type="evidence" value="ECO:0007669"/>
    <property type="project" value="UniProtKB-EC"/>
</dbReference>
<name>A0A0D8ICG0_9CLOT</name>
<keyword evidence="2" id="KW-0285">Flavoprotein</keyword>
<dbReference type="InterPro" id="IPR023753">
    <property type="entry name" value="FAD/NAD-binding_dom"/>
</dbReference>
<dbReference type="PATRIC" id="fig|84022.5.peg.3079"/>